<dbReference type="EMBL" id="JABXXQ010000661">
    <property type="protein sequence ID" value="NVN32134.1"/>
    <property type="molecule type" value="Genomic_DNA"/>
</dbReference>
<organism evidence="1 2">
    <name type="scientific">Endobacter medicaginis</name>
    <dbReference type="NCBI Taxonomy" id="1181271"/>
    <lineage>
        <taxon>Bacteria</taxon>
        <taxon>Pseudomonadati</taxon>
        <taxon>Pseudomonadota</taxon>
        <taxon>Alphaproteobacteria</taxon>
        <taxon>Acetobacterales</taxon>
        <taxon>Acetobacteraceae</taxon>
        <taxon>Endobacter</taxon>
    </lineage>
</organism>
<gene>
    <name evidence="1" type="ORF">HUK83_17565</name>
</gene>
<sequence>MMQNRPSASLSAVLALRVMTALPLAVPAAAMMAAPIVIAATAEARP</sequence>
<proteinExistence type="predicted"/>
<dbReference type="AlphaFoldDB" id="A0A850NT88"/>
<dbReference type="Proteomes" id="UP000565205">
    <property type="component" value="Unassembled WGS sequence"/>
</dbReference>
<reference evidence="1 2" key="1">
    <citation type="submission" date="2020-06" db="EMBL/GenBank/DDBJ databases">
        <title>Description of novel acetic acid bacteria.</title>
        <authorList>
            <person name="Sombolestani A."/>
        </authorList>
    </citation>
    <scope>NUCLEOTIDE SEQUENCE [LARGE SCALE GENOMIC DNA]</scope>
    <source>
        <strain evidence="1 2">LMG 26838</strain>
    </source>
</reference>
<evidence type="ECO:0000313" key="1">
    <source>
        <dbReference type="EMBL" id="NVN32134.1"/>
    </source>
</evidence>
<protein>
    <submittedName>
        <fullName evidence="1">Uncharacterized protein</fullName>
    </submittedName>
</protein>
<feature type="non-terminal residue" evidence="1">
    <location>
        <position position="46"/>
    </location>
</feature>
<name>A0A850NT88_9PROT</name>
<comment type="caution">
    <text evidence="1">The sequence shown here is derived from an EMBL/GenBank/DDBJ whole genome shotgun (WGS) entry which is preliminary data.</text>
</comment>
<evidence type="ECO:0000313" key="2">
    <source>
        <dbReference type="Proteomes" id="UP000565205"/>
    </source>
</evidence>
<accession>A0A850NT88</accession>